<comment type="caution">
    <text evidence="1">The sequence shown here is derived from an EMBL/GenBank/DDBJ whole genome shotgun (WGS) entry which is preliminary data.</text>
</comment>
<dbReference type="EMBL" id="JAQMWT010000036">
    <property type="protein sequence ID" value="KAJ8613158.1"/>
    <property type="molecule type" value="Genomic_DNA"/>
</dbReference>
<proteinExistence type="predicted"/>
<gene>
    <name evidence="1" type="ORF">CTAYLR_004823</name>
</gene>
<reference evidence="1" key="1">
    <citation type="submission" date="2023-01" db="EMBL/GenBank/DDBJ databases">
        <title>Metagenome sequencing of chrysophaentin producing Chrysophaeum taylorii.</title>
        <authorList>
            <person name="Davison J."/>
            <person name="Bewley C."/>
        </authorList>
    </citation>
    <scope>NUCLEOTIDE SEQUENCE</scope>
    <source>
        <strain evidence="1">NIES-1699</strain>
    </source>
</reference>
<keyword evidence="2" id="KW-1185">Reference proteome</keyword>
<evidence type="ECO:0000313" key="2">
    <source>
        <dbReference type="Proteomes" id="UP001230188"/>
    </source>
</evidence>
<sequence>MALDNELWLVFTWYALRGRSSDPERLTTAQLARLCEDCRFFGPRRFSKHDMENACAVLRRRRRREEWRGLAFKEFVSLLAAFSERIYGPSRDDAFERLVTERVFPLAKRRRHPLDIAPVATNADVIRVRRWLEAEIGAVFEYYASRESTRSSTLLWDDLRRFSRDFGLKFSSTDIAEAYLSSLDGRGRLGLEGFWEIILRLALGCCSDFQAAAVERKRHSRPYADLVKSVLLDLYRAQDATVELAASERRVPSGSATDSATIGKRQIRHHRRVCGDLVE</sequence>
<dbReference type="Proteomes" id="UP001230188">
    <property type="component" value="Unassembled WGS sequence"/>
</dbReference>
<evidence type="ECO:0000313" key="1">
    <source>
        <dbReference type="EMBL" id="KAJ8613158.1"/>
    </source>
</evidence>
<dbReference type="Gene3D" id="1.10.238.10">
    <property type="entry name" value="EF-hand"/>
    <property type="match status" value="1"/>
</dbReference>
<protein>
    <submittedName>
        <fullName evidence="1">Uncharacterized protein</fullName>
    </submittedName>
</protein>
<accession>A0AAD7UNC7</accession>
<name>A0AAD7UNC7_9STRA</name>
<dbReference type="AlphaFoldDB" id="A0AAD7UNC7"/>
<organism evidence="1 2">
    <name type="scientific">Chrysophaeum taylorii</name>
    <dbReference type="NCBI Taxonomy" id="2483200"/>
    <lineage>
        <taxon>Eukaryota</taxon>
        <taxon>Sar</taxon>
        <taxon>Stramenopiles</taxon>
        <taxon>Ochrophyta</taxon>
        <taxon>Pelagophyceae</taxon>
        <taxon>Pelagomonadales</taxon>
        <taxon>Pelagomonadaceae</taxon>
        <taxon>Chrysophaeum</taxon>
    </lineage>
</organism>